<keyword evidence="1" id="KW-0812">Transmembrane</keyword>
<dbReference type="EMBL" id="WIXI01000049">
    <property type="protein sequence ID" value="MQY48936.1"/>
    <property type="molecule type" value="Genomic_DNA"/>
</dbReference>
<evidence type="ECO:0000313" key="3">
    <source>
        <dbReference type="EMBL" id="MQY48936.1"/>
    </source>
</evidence>
<feature type="transmembrane region" description="Helical" evidence="1">
    <location>
        <begin position="232"/>
        <end position="252"/>
    </location>
</feature>
<feature type="transmembrane region" description="Helical" evidence="1">
    <location>
        <begin position="179"/>
        <end position="197"/>
    </location>
</feature>
<dbReference type="PANTHER" id="PTHR23028">
    <property type="entry name" value="ACETYLTRANSFERASE"/>
    <property type="match status" value="1"/>
</dbReference>
<keyword evidence="3" id="KW-0012">Acyltransferase</keyword>
<dbReference type="InterPro" id="IPR050879">
    <property type="entry name" value="Acyltransferase_3"/>
</dbReference>
<keyword evidence="4" id="KW-1185">Reference proteome</keyword>
<keyword evidence="1" id="KW-0472">Membrane</keyword>
<feature type="domain" description="Acyltransferase 3" evidence="2">
    <location>
        <begin position="20"/>
        <end position="340"/>
    </location>
</feature>
<gene>
    <name evidence="3" type="ORF">GAO09_23145</name>
</gene>
<feature type="transmembrane region" description="Helical" evidence="1">
    <location>
        <begin position="99"/>
        <end position="121"/>
    </location>
</feature>
<organism evidence="3 4">
    <name type="scientific">Endobacterium cereale</name>
    <dbReference type="NCBI Taxonomy" id="2663029"/>
    <lineage>
        <taxon>Bacteria</taxon>
        <taxon>Pseudomonadati</taxon>
        <taxon>Pseudomonadota</taxon>
        <taxon>Alphaproteobacteria</taxon>
        <taxon>Hyphomicrobiales</taxon>
        <taxon>Rhizobiaceae</taxon>
        <taxon>Endobacterium</taxon>
    </lineage>
</organism>
<comment type="caution">
    <text evidence="3">The sequence shown here is derived from an EMBL/GenBank/DDBJ whole genome shotgun (WGS) entry which is preliminary data.</text>
</comment>
<sequence>MGKTMSQAKVRGSGNYVVNVQILRFFAAFLVVFAHAHVEVLNVAARSGGTFGGIGLLDWGLGVDIFFVISGFIMYFMMHDRFGRPGAPVDFLRRRLVRIVPLYWIFSTLMLVSILAAGSLINNNGLDIRHIIASYAFIPWPRTDGELFPLLSLGWTLNYEMLFYAIFALALCLRRAMGIAVMLVLFAVLCTAAVLVPDQVWLIKFWGNGIVGEFLLGIGLAALYLKGYRLPFSVMVAMIVAGLVLAIWLYQISAYEHVTRLITGGIPAILITAAVVLGPSAPDGRITRALALGGDASYALYLSHPFALKIFGVIGAKFGLPLIGIFIGGLVVSIIGSIVAHLFLEKPMGAWLSKRTKPKKTAQVASATTGMTER</sequence>
<evidence type="ECO:0000313" key="4">
    <source>
        <dbReference type="Proteomes" id="UP000435138"/>
    </source>
</evidence>
<dbReference type="GO" id="GO:0016020">
    <property type="term" value="C:membrane"/>
    <property type="evidence" value="ECO:0007669"/>
    <property type="project" value="TreeGrafter"/>
</dbReference>
<accession>A0A6A8AI74</accession>
<keyword evidence="1" id="KW-1133">Transmembrane helix</keyword>
<feature type="transmembrane region" description="Helical" evidence="1">
    <location>
        <begin position="258"/>
        <end position="277"/>
    </location>
</feature>
<feature type="transmembrane region" description="Helical" evidence="1">
    <location>
        <begin position="16"/>
        <end position="36"/>
    </location>
</feature>
<dbReference type="Pfam" id="PF01757">
    <property type="entry name" value="Acyl_transf_3"/>
    <property type="match status" value="1"/>
</dbReference>
<feature type="transmembrane region" description="Helical" evidence="1">
    <location>
        <begin position="56"/>
        <end position="78"/>
    </location>
</feature>
<keyword evidence="3" id="KW-0808">Transferase</keyword>
<proteinExistence type="predicted"/>
<name>A0A6A8AI74_9HYPH</name>
<dbReference type="GO" id="GO:0000271">
    <property type="term" value="P:polysaccharide biosynthetic process"/>
    <property type="evidence" value="ECO:0007669"/>
    <property type="project" value="TreeGrafter"/>
</dbReference>
<evidence type="ECO:0000256" key="1">
    <source>
        <dbReference type="SAM" id="Phobius"/>
    </source>
</evidence>
<feature type="transmembrane region" description="Helical" evidence="1">
    <location>
        <begin position="322"/>
        <end position="344"/>
    </location>
</feature>
<dbReference type="Proteomes" id="UP000435138">
    <property type="component" value="Unassembled WGS sequence"/>
</dbReference>
<reference evidence="3 4" key="1">
    <citation type="submission" date="2019-11" db="EMBL/GenBank/DDBJ databases">
        <title>Genome analysis of Rhizobacterium cereale a novel genus and species isolated from maize roots in North Spain.</title>
        <authorList>
            <person name="Menendez E."/>
            <person name="Flores-Felix J.D."/>
            <person name="Ramirez-Bahena M.-H."/>
            <person name="Igual J.M."/>
            <person name="Garcia-Fraile P."/>
            <person name="Peix A."/>
            <person name="Velazquez E."/>
        </authorList>
    </citation>
    <scope>NUCLEOTIDE SEQUENCE [LARGE SCALE GENOMIC DNA]</scope>
    <source>
        <strain evidence="3 4">RZME27</strain>
    </source>
</reference>
<dbReference type="InterPro" id="IPR002656">
    <property type="entry name" value="Acyl_transf_3_dom"/>
</dbReference>
<evidence type="ECO:0000259" key="2">
    <source>
        <dbReference type="Pfam" id="PF01757"/>
    </source>
</evidence>
<dbReference type="PANTHER" id="PTHR23028:SF131">
    <property type="entry name" value="BLR2367 PROTEIN"/>
    <property type="match status" value="1"/>
</dbReference>
<feature type="transmembrane region" description="Helical" evidence="1">
    <location>
        <begin position="203"/>
        <end position="225"/>
    </location>
</feature>
<protein>
    <submittedName>
        <fullName evidence="3">Acyltransferase family protein</fullName>
    </submittedName>
</protein>
<feature type="transmembrane region" description="Helical" evidence="1">
    <location>
        <begin position="147"/>
        <end position="172"/>
    </location>
</feature>
<dbReference type="GO" id="GO:0016747">
    <property type="term" value="F:acyltransferase activity, transferring groups other than amino-acyl groups"/>
    <property type="evidence" value="ECO:0007669"/>
    <property type="project" value="InterPro"/>
</dbReference>
<dbReference type="AlphaFoldDB" id="A0A6A8AI74"/>